<protein>
    <submittedName>
        <fullName evidence="1">Uncharacterized protein</fullName>
    </submittedName>
</protein>
<sequence length="126" mass="14455">MRLTRMEQFWKVEARGKQGQKHSCINLCVHPDHGRTGNLLRIVTAVAEIKRIILFYTSSDAGIRNTGSFIKRGQTVKAAEKETLTNHVDKDCMQEFFVCKKGSCSIKTERSGKEIKKKKNSYRQCF</sequence>
<proteinExistence type="predicted"/>
<evidence type="ECO:0000313" key="1">
    <source>
        <dbReference type="EMBL" id="GIY11022.1"/>
    </source>
</evidence>
<dbReference type="EMBL" id="BPLR01006594">
    <property type="protein sequence ID" value="GIY11022.1"/>
    <property type="molecule type" value="Genomic_DNA"/>
</dbReference>
<keyword evidence="2" id="KW-1185">Reference proteome</keyword>
<organism evidence="1 2">
    <name type="scientific">Caerostris extrusa</name>
    <name type="common">Bark spider</name>
    <name type="synonym">Caerostris bankana</name>
    <dbReference type="NCBI Taxonomy" id="172846"/>
    <lineage>
        <taxon>Eukaryota</taxon>
        <taxon>Metazoa</taxon>
        <taxon>Ecdysozoa</taxon>
        <taxon>Arthropoda</taxon>
        <taxon>Chelicerata</taxon>
        <taxon>Arachnida</taxon>
        <taxon>Araneae</taxon>
        <taxon>Araneomorphae</taxon>
        <taxon>Entelegynae</taxon>
        <taxon>Araneoidea</taxon>
        <taxon>Araneidae</taxon>
        <taxon>Caerostris</taxon>
    </lineage>
</organism>
<gene>
    <name evidence="1" type="ORF">CEXT_530421</name>
</gene>
<comment type="caution">
    <text evidence="1">The sequence shown here is derived from an EMBL/GenBank/DDBJ whole genome shotgun (WGS) entry which is preliminary data.</text>
</comment>
<dbReference type="AlphaFoldDB" id="A0AAV4QSC7"/>
<reference evidence="1 2" key="1">
    <citation type="submission" date="2021-06" db="EMBL/GenBank/DDBJ databases">
        <title>Caerostris extrusa draft genome.</title>
        <authorList>
            <person name="Kono N."/>
            <person name="Arakawa K."/>
        </authorList>
    </citation>
    <scope>NUCLEOTIDE SEQUENCE [LARGE SCALE GENOMIC DNA]</scope>
</reference>
<accession>A0AAV4QSC7</accession>
<evidence type="ECO:0000313" key="2">
    <source>
        <dbReference type="Proteomes" id="UP001054945"/>
    </source>
</evidence>
<name>A0AAV4QSC7_CAEEX</name>
<dbReference type="Proteomes" id="UP001054945">
    <property type="component" value="Unassembled WGS sequence"/>
</dbReference>